<evidence type="ECO:0000313" key="3">
    <source>
        <dbReference type="EMBL" id="BDY11933.1"/>
    </source>
</evidence>
<reference evidence="3 4" key="1">
    <citation type="submission" date="2023-03" db="EMBL/GenBank/DDBJ databases">
        <title>Description of Hydrogenimonas sp. ISO32.</title>
        <authorList>
            <person name="Mino S."/>
            <person name="Fukazawa S."/>
            <person name="Sawabe T."/>
        </authorList>
    </citation>
    <scope>NUCLEOTIDE SEQUENCE [LARGE SCALE GENOMIC DNA]</scope>
    <source>
        <strain evidence="3 4">ISO32</strain>
    </source>
</reference>
<dbReference type="Gene3D" id="1.10.10.10">
    <property type="entry name" value="Winged helix-like DNA-binding domain superfamily/Winged helix DNA-binding domain"/>
    <property type="match status" value="1"/>
</dbReference>
<dbReference type="RefSeq" id="WP_286337147.1">
    <property type="nucleotide sequence ID" value="NZ_AP027370.1"/>
</dbReference>
<evidence type="ECO:0000313" key="4">
    <source>
        <dbReference type="Proteomes" id="UP001321445"/>
    </source>
</evidence>
<comment type="similarity">
    <text evidence="1 2">Belongs to the UPF0251 family.</text>
</comment>
<dbReference type="Proteomes" id="UP001321445">
    <property type="component" value="Chromosome"/>
</dbReference>
<dbReference type="PANTHER" id="PTHR37478">
    <property type="match status" value="1"/>
</dbReference>
<dbReference type="EMBL" id="AP027370">
    <property type="protein sequence ID" value="BDY11933.1"/>
    <property type="molecule type" value="Genomic_DNA"/>
</dbReference>
<dbReference type="InterPro" id="IPR013324">
    <property type="entry name" value="RNA_pol_sigma_r3/r4-like"/>
</dbReference>
<name>A0ABN6WSU3_9BACT</name>
<dbReference type="InterPro" id="IPR036388">
    <property type="entry name" value="WH-like_DNA-bd_sf"/>
</dbReference>
<evidence type="ECO:0000256" key="2">
    <source>
        <dbReference type="HAMAP-Rule" id="MF_00674"/>
    </source>
</evidence>
<dbReference type="Pfam" id="PF02001">
    <property type="entry name" value="DUF134"/>
    <property type="match status" value="1"/>
</dbReference>
<organism evidence="3 4">
    <name type="scientific">Hydrogenimonas cancrithermarum</name>
    <dbReference type="NCBI Taxonomy" id="2993563"/>
    <lineage>
        <taxon>Bacteria</taxon>
        <taxon>Pseudomonadati</taxon>
        <taxon>Campylobacterota</taxon>
        <taxon>Epsilonproteobacteria</taxon>
        <taxon>Campylobacterales</taxon>
        <taxon>Hydrogenimonadaceae</taxon>
        <taxon>Hydrogenimonas</taxon>
    </lineage>
</organism>
<proteinExistence type="inferred from homology"/>
<gene>
    <name evidence="3" type="ORF">HCR_02450</name>
</gene>
<dbReference type="InterPro" id="IPR002852">
    <property type="entry name" value="UPF0251"/>
</dbReference>
<sequence length="98" mass="11288">MMKKRGRRSGPRRVDFEPETICYKPCGKRGYSLERVVLGHDEMEALRLGDYEGLYQEDAAQKMGISRSTFSRIITEARKKVADALLHGKIIMIKEIEQ</sequence>
<protein>
    <recommendedName>
        <fullName evidence="2">UPF0251 protein HCR_02450</fullName>
    </recommendedName>
</protein>
<accession>A0ABN6WSU3</accession>
<dbReference type="PANTHER" id="PTHR37478:SF2">
    <property type="entry name" value="UPF0251 PROTEIN TK0562"/>
    <property type="match status" value="1"/>
</dbReference>
<dbReference type="HAMAP" id="MF_00674">
    <property type="entry name" value="UPF0251"/>
    <property type="match status" value="1"/>
</dbReference>
<dbReference type="SUPFAM" id="SSF88659">
    <property type="entry name" value="Sigma3 and sigma4 domains of RNA polymerase sigma factors"/>
    <property type="match status" value="1"/>
</dbReference>
<keyword evidence="4" id="KW-1185">Reference proteome</keyword>
<evidence type="ECO:0000256" key="1">
    <source>
        <dbReference type="ARBA" id="ARBA00009350"/>
    </source>
</evidence>